<comment type="caution">
    <text evidence="3">The sequence shown here is derived from an EMBL/GenBank/DDBJ whole genome shotgun (WGS) entry which is preliminary data.</text>
</comment>
<accession>A0ABU8LST5</accession>
<dbReference type="InterPro" id="IPR032710">
    <property type="entry name" value="NTF2-like_dom_sf"/>
</dbReference>
<sequence>MVVVPSAACPCASGSRFAQCCQPLHNGEIAPSPERLMRSRYAAFVVGNEHYLRATWHPLTRPEDLELDPQLRWNKLEIIDAGESGDEGFVAFRAAWHIGDESGQLSEHSRFRRAYGRWYYVDGDVAPS</sequence>
<evidence type="ECO:0000259" key="2">
    <source>
        <dbReference type="Pfam" id="PF17775"/>
    </source>
</evidence>
<feature type="domain" description="YchJ-like middle NTF2-like" evidence="2">
    <location>
        <begin position="32"/>
        <end position="123"/>
    </location>
</feature>
<dbReference type="Gene3D" id="3.10.450.50">
    <property type="match status" value="1"/>
</dbReference>
<name>A0ABU8LST5_9MICO</name>
<proteinExistence type="inferred from homology"/>
<dbReference type="RefSeq" id="WP_337338401.1">
    <property type="nucleotide sequence ID" value="NZ_JBBDGL010000002.1"/>
</dbReference>
<evidence type="ECO:0000313" key="3">
    <source>
        <dbReference type="EMBL" id="MEJ1155325.1"/>
    </source>
</evidence>
<organism evidence="3 4">
    <name type="scientific">Microbacterium marmarense</name>
    <dbReference type="NCBI Taxonomy" id="3122051"/>
    <lineage>
        <taxon>Bacteria</taxon>
        <taxon>Bacillati</taxon>
        <taxon>Actinomycetota</taxon>
        <taxon>Actinomycetes</taxon>
        <taxon>Micrococcales</taxon>
        <taxon>Microbacteriaceae</taxon>
        <taxon>Microbacterium</taxon>
    </lineage>
</organism>
<keyword evidence="4" id="KW-1185">Reference proteome</keyword>
<dbReference type="InterPro" id="IPR048469">
    <property type="entry name" value="YchJ-like_M"/>
</dbReference>
<evidence type="ECO:0000256" key="1">
    <source>
        <dbReference type="HAMAP-Rule" id="MF_00612"/>
    </source>
</evidence>
<gene>
    <name evidence="3" type="ORF">WDU96_06890</name>
</gene>
<reference evidence="3 4" key="1">
    <citation type="submission" date="2024-02" db="EMBL/GenBank/DDBJ databases">
        <authorList>
            <person name="Saticioglu I.B."/>
        </authorList>
    </citation>
    <scope>NUCLEOTIDE SEQUENCE [LARGE SCALE GENOMIC DNA]</scope>
    <source>
        <strain evidence="3 4">Mu-86</strain>
    </source>
</reference>
<dbReference type="Proteomes" id="UP001368654">
    <property type="component" value="Unassembled WGS sequence"/>
</dbReference>
<protein>
    <recommendedName>
        <fullName evidence="1">UPF0225 protein WDU96_06890</fullName>
    </recommendedName>
</protein>
<dbReference type="Pfam" id="PF17775">
    <property type="entry name" value="YchJ_M-like"/>
    <property type="match status" value="1"/>
</dbReference>
<comment type="similarity">
    <text evidence="1">Belongs to the UPF0225 family.</text>
</comment>
<evidence type="ECO:0000313" key="4">
    <source>
        <dbReference type="Proteomes" id="UP001368654"/>
    </source>
</evidence>
<dbReference type="SUPFAM" id="SSF54427">
    <property type="entry name" value="NTF2-like"/>
    <property type="match status" value="1"/>
</dbReference>
<dbReference type="EMBL" id="JBBDGL010000002">
    <property type="protein sequence ID" value="MEJ1155325.1"/>
    <property type="molecule type" value="Genomic_DNA"/>
</dbReference>
<dbReference type="InterPro" id="IPR023006">
    <property type="entry name" value="YchJ-like"/>
</dbReference>
<dbReference type="HAMAP" id="MF_00612">
    <property type="entry name" value="UPF0225"/>
    <property type="match status" value="1"/>
</dbReference>